<gene>
    <name evidence="2" type="ORF">EHSB41UT_01920</name>
</gene>
<name>A0A1X7AIS0_9GAMM</name>
<organism evidence="2 3">
    <name type="scientific">Parendozoicomonas haliclonae</name>
    <dbReference type="NCBI Taxonomy" id="1960125"/>
    <lineage>
        <taxon>Bacteria</taxon>
        <taxon>Pseudomonadati</taxon>
        <taxon>Pseudomonadota</taxon>
        <taxon>Gammaproteobacteria</taxon>
        <taxon>Oceanospirillales</taxon>
        <taxon>Endozoicomonadaceae</taxon>
        <taxon>Parendozoicomonas</taxon>
    </lineage>
</organism>
<dbReference type="PROSITE" id="PS51257">
    <property type="entry name" value="PROKAR_LIPOPROTEIN"/>
    <property type="match status" value="1"/>
</dbReference>
<evidence type="ECO:0000313" key="2">
    <source>
        <dbReference type="EMBL" id="SMA45442.1"/>
    </source>
</evidence>
<feature type="signal peptide" evidence="1">
    <location>
        <begin position="1"/>
        <end position="19"/>
    </location>
</feature>
<keyword evidence="1" id="KW-0732">Signal</keyword>
<accession>A0A1X7AIS0</accession>
<protein>
    <recommendedName>
        <fullName evidence="4">Lipoprotein</fullName>
    </recommendedName>
</protein>
<evidence type="ECO:0008006" key="4">
    <source>
        <dbReference type="Google" id="ProtNLM"/>
    </source>
</evidence>
<evidence type="ECO:0000256" key="1">
    <source>
        <dbReference type="SAM" id="SignalP"/>
    </source>
</evidence>
<dbReference type="AlphaFoldDB" id="A0A1X7AIS0"/>
<reference evidence="2 3" key="1">
    <citation type="submission" date="2017-03" db="EMBL/GenBank/DDBJ databases">
        <authorList>
            <person name="Afonso C.L."/>
            <person name="Miller P.J."/>
            <person name="Scott M.A."/>
            <person name="Spackman E."/>
            <person name="Goraichik I."/>
            <person name="Dimitrov K.M."/>
            <person name="Suarez D.L."/>
            <person name="Swayne D.E."/>
        </authorList>
    </citation>
    <scope>NUCLEOTIDE SEQUENCE [LARGE SCALE GENOMIC DNA]</scope>
    <source>
        <strain evidence="2">SB41UT1</strain>
    </source>
</reference>
<dbReference type="RefSeq" id="WP_087109246.1">
    <property type="nucleotide sequence ID" value="NZ_CBCSCN010000002.1"/>
</dbReference>
<keyword evidence="3" id="KW-1185">Reference proteome</keyword>
<sequence length="280" mass="30325">MKKLLACAGVFLVSLLTSCDTTISTTSAPETSGQVRIHPLCIDELVPLSGSVDQSITVDLQQCASKYKAFSFTHPKPWQASWEKQQSDDSSPLYEELPAFAEYQVIGGLASGLTLLSYKVNYGGSGTFSYALVVEGFDGHSGKLTAYKTVIGGDRCDGGIKDAMITSPESFMLVKHATLAELVRRGEAKADEGTENNLPDCSTCCAGTILESYQVDGAKQLKQALFYPPADTLQAASQNTNERCLYLRLGKGQYSQRLNPEQLHELQTLFHNLCEGKGSD</sequence>
<evidence type="ECO:0000313" key="3">
    <source>
        <dbReference type="Proteomes" id="UP000196573"/>
    </source>
</evidence>
<dbReference type="EMBL" id="FWPT01000004">
    <property type="protein sequence ID" value="SMA45442.1"/>
    <property type="molecule type" value="Genomic_DNA"/>
</dbReference>
<dbReference type="OrthoDB" id="6192335at2"/>
<proteinExistence type="predicted"/>
<feature type="chain" id="PRO_5012417202" description="Lipoprotein" evidence="1">
    <location>
        <begin position="20"/>
        <end position="280"/>
    </location>
</feature>
<dbReference type="Proteomes" id="UP000196573">
    <property type="component" value="Unassembled WGS sequence"/>
</dbReference>